<dbReference type="InterPro" id="IPR036279">
    <property type="entry name" value="5-3_exonuclease_C_sf"/>
</dbReference>
<dbReference type="Proteomes" id="UP000179324">
    <property type="component" value="Unassembled WGS sequence"/>
</dbReference>
<dbReference type="PANTHER" id="PTHR42646">
    <property type="entry name" value="FLAP ENDONUCLEASE XNI"/>
    <property type="match status" value="1"/>
</dbReference>
<accession>A0A1F6BQY7</accession>
<keyword evidence="2" id="KW-0378">Hydrolase</keyword>
<keyword evidence="1" id="KW-0540">Nuclease</keyword>
<evidence type="ECO:0000256" key="3">
    <source>
        <dbReference type="ARBA" id="ARBA00023125"/>
    </source>
</evidence>
<dbReference type="Gene3D" id="1.10.150.20">
    <property type="entry name" value="5' to 3' exonuclease, C-terminal subdomain"/>
    <property type="match status" value="1"/>
</dbReference>
<sequence>MKTLLLIDANSLIHRAYHALPLLSTPEGKPVGAIYGLSSMLLKILKEERFDYAAAAFDTPEPTFREGLFKDYKAHRPKTDDELVPQLAEAHNLFQKFGIPSFEKPGYEADDIIATLVKKFGGEKNLRVMILTGDLDTLQLVRGDKVVVKTPKKGVSETVVYNEAAVEERYGLKPEKLSDYKGLVGDPSDNIPGVPGVGPKTASKLIQKYGDLESLYRNMEKAGNKFEEKILENKEKAFFSKELVKLLSDITLEVSLGDLALDSSKNKNLIEYFGELGFQSLIKRSLGEVAE</sequence>
<dbReference type="InterPro" id="IPR020045">
    <property type="entry name" value="DNA_polI_H3TH"/>
</dbReference>
<organism evidence="5 6">
    <name type="scientific">Candidatus Jorgensenbacteria bacterium GWC1_48_12</name>
    <dbReference type="NCBI Taxonomy" id="1798469"/>
    <lineage>
        <taxon>Bacteria</taxon>
        <taxon>Candidatus Joergenseniibacteriota</taxon>
    </lineage>
</organism>
<dbReference type="SUPFAM" id="SSF47807">
    <property type="entry name" value="5' to 3' exonuclease, C-terminal subdomain"/>
    <property type="match status" value="1"/>
</dbReference>
<dbReference type="EMBL" id="MFKI01000015">
    <property type="protein sequence ID" value="OGG39336.1"/>
    <property type="molecule type" value="Genomic_DNA"/>
</dbReference>
<gene>
    <name evidence="5" type="ORF">A2127_00710</name>
</gene>
<feature type="domain" description="5'-3' exonuclease" evidence="4">
    <location>
        <begin position="1"/>
        <end position="262"/>
    </location>
</feature>
<protein>
    <recommendedName>
        <fullName evidence="4">5'-3' exonuclease domain-containing protein</fullName>
    </recommendedName>
</protein>
<dbReference type="InterPro" id="IPR020046">
    <property type="entry name" value="5-3_exonucl_a-hlix_arch_N"/>
</dbReference>
<dbReference type="GO" id="GO:0033567">
    <property type="term" value="P:DNA replication, Okazaki fragment processing"/>
    <property type="evidence" value="ECO:0007669"/>
    <property type="project" value="InterPro"/>
</dbReference>
<dbReference type="Pfam" id="PF01367">
    <property type="entry name" value="5_3_exonuc"/>
    <property type="match status" value="1"/>
</dbReference>
<dbReference type="CDD" id="cd09898">
    <property type="entry name" value="H3TH_53EXO"/>
    <property type="match status" value="1"/>
</dbReference>
<dbReference type="GO" id="GO:0008409">
    <property type="term" value="F:5'-3' exonuclease activity"/>
    <property type="evidence" value="ECO:0007669"/>
    <property type="project" value="InterPro"/>
</dbReference>
<dbReference type="InterPro" id="IPR038969">
    <property type="entry name" value="FEN"/>
</dbReference>
<dbReference type="FunFam" id="1.10.150.20:FF:000003">
    <property type="entry name" value="DNA polymerase I"/>
    <property type="match status" value="1"/>
</dbReference>
<keyword evidence="3" id="KW-0238">DNA-binding</keyword>
<dbReference type="InterPro" id="IPR029060">
    <property type="entry name" value="PIN-like_dom_sf"/>
</dbReference>
<evidence type="ECO:0000313" key="5">
    <source>
        <dbReference type="EMBL" id="OGG39336.1"/>
    </source>
</evidence>
<dbReference type="Gene3D" id="3.40.50.1010">
    <property type="entry name" value="5'-nuclease"/>
    <property type="match status" value="1"/>
</dbReference>
<dbReference type="CDD" id="cd09859">
    <property type="entry name" value="PIN_53EXO"/>
    <property type="match status" value="1"/>
</dbReference>
<comment type="caution">
    <text evidence="5">The sequence shown here is derived from an EMBL/GenBank/DDBJ whole genome shotgun (WGS) entry which is preliminary data.</text>
</comment>
<dbReference type="SUPFAM" id="SSF88723">
    <property type="entry name" value="PIN domain-like"/>
    <property type="match status" value="1"/>
</dbReference>
<evidence type="ECO:0000259" key="4">
    <source>
        <dbReference type="SMART" id="SM00475"/>
    </source>
</evidence>
<dbReference type="InterPro" id="IPR008918">
    <property type="entry name" value="HhH2"/>
</dbReference>
<dbReference type="SMART" id="SM00279">
    <property type="entry name" value="HhH2"/>
    <property type="match status" value="1"/>
</dbReference>
<dbReference type="PANTHER" id="PTHR42646:SF2">
    <property type="entry name" value="5'-3' EXONUCLEASE FAMILY PROTEIN"/>
    <property type="match status" value="1"/>
</dbReference>
<dbReference type="InterPro" id="IPR002421">
    <property type="entry name" value="5-3_exonuclease"/>
</dbReference>
<dbReference type="Pfam" id="PF02739">
    <property type="entry name" value="5_3_exonuc_N"/>
    <property type="match status" value="1"/>
</dbReference>
<reference evidence="5 6" key="1">
    <citation type="journal article" date="2016" name="Nat. Commun.">
        <title>Thousands of microbial genomes shed light on interconnected biogeochemical processes in an aquifer system.</title>
        <authorList>
            <person name="Anantharaman K."/>
            <person name="Brown C.T."/>
            <person name="Hug L.A."/>
            <person name="Sharon I."/>
            <person name="Castelle C.J."/>
            <person name="Probst A.J."/>
            <person name="Thomas B.C."/>
            <person name="Singh A."/>
            <person name="Wilkins M.J."/>
            <person name="Karaoz U."/>
            <person name="Brodie E.L."/>
            <person name="Williams K.H."/>
            <person name="Hubbard S.S."/>
            <person name="Banfield J.F."/>
        </authorList>
    </citation>
    <scope>NUCLEOTIDE SEQUENCE [LARGE SCALE GENOMIC DNA]</scope>
</reference>
<dbReference type="SMART" id="SM00475">
    <property type="entry name" value="53EXOc"/>
    <property type="match status" value="1"/>
</dbReference>
<dbReference type="GO" id="GO:0017108">
    <property type="term" value="F:5'-flap endonuclease activity"/>
    <property type="evidence" value="ECO:0007669"/>
    <property type="project" value="InterPro"/>
</dbReference>
<dbReference type="GO" id="GO:0003677">
    <property type="term" value="F:DNA binding"/>
    <property type="evidence" value="ECO:0007669"/>
    <property type="project" value="UniProtKB-KW"/>
</dbReference>
<name>A0A1F6BQY7_9BACT</name>
<evidence type="ECO:0000256" key="1">
    <source>
        <dbReference type="ARBA" id="ARBA00022722"/>
    </source>
</evidence>
<evidence type="ECO:0000256" key="2">
    <source>
        <dbReference type="ARBA" id="ARBA00022801"/>
    </source>
</evidence>
<proteinExistence type="predicted"/>
<evidence type="ECO:0000313" key="6">
    <source>
        <dbReference type="Proteomes" id="UP000179324"/>
    </source>
</evidence>
<dbReference type="AlphaFoldDB" id="A0A1F6BQY7"/>